<gene>
    <name evidence="1" type="ORF">CVT26_008099</name>
</gene>
<dbReference type="OrthoDB" id="2964870at2759"/>
<dbReference type="AlphaFoldDB" id="A0A409WF97"/>
<protein>
    <submittedName>
        <fullName evidence="1">Uncharacterized protein</fullName>
    </submittedName>
</protein>
<proteinExistence type="predicted"/>
<keyword evidence="2" id="KW-1185">Reference proteome</keyword>
<evidence type="ECO:0000313" key="1">
    <source>
        <dbReference type="EMBL" id="PPQ77153.1"/>
    </source>
</evidence>
<dbReference type="Proteomes" id="UP000284706">
    <property type="component" value="Unassembled WGS sequence"/>
</dbReference>
<dbReference type="EMBL" id="NHYE01005091">
    <property type="protein sequence ID" value="PPQ77153.1"/>
    <property type="molecule type" value="Genomic_DNA"/>
</dbReference>
<organism evidence="1 2">
    <name type="scientific">Gymnopilus dilepis</name>
    <dbReference type="NCBI Taxonomy" id="231916"/>
    <lineage>
        <taxon>Eukaryota</taxon>
        <taxon>Fungi</taxon>
        <taxon>Dikarya</taxon>
        <taxon>Basidiomycota</taxon>
        <taxon>Agaricomycotina</taxon>
        <taxon>Agaricomycetes</taxon>
        <taxon>Agaricomycetidae</taxon>
        <taxon>Agaricales</taxon>
        <taxon>Agaricineae</taxon>
        <taxon>Hymenogastraceae</taxon>
        <taxon>Gymnopilus</taxon>
    </lineage>
</organism>
<dbReference type="InParanoid" id="A0A409WF97"/>
<comment type="caution">
    <text evidence="1">The sequence shown here is derived from an EMBL/GenBank/DDBJ whole genome shotgun (WGS) entry which is preliminary data.</text>
</comment>
<accession>A0A409WF97</accession>
<evidence type="ECO:0000313" key="2">
    <source>
        <dbReference type="Proteomes" id="UP000284706"/>
    </source>
</evidence>
<reference evidence="1 2" key="1">
    <citation type="journal article" date="2018" name="Evol. Lett.">
        <title>Horizontal gene cluster transfer increased hallucinogenic mushroom diversity.</title>
        <authorList>
            <person name="Reynolds H.T."/>
            <person name="Vijayakumar V."/>
            <person name="Gluck-Thaler E."/>
            <person name="Korotkin H.B."/>
            <person name="Matheny P.B."/>
            <person name="Slot J.C."/>
        </authorList>
    </citation>
    <scope>NUCLEOTIDE SEQUENCE [LARGE SCALE GENOMIC DNA]</scope>
    <source>
        <strain evidence="1 2">SRW20</strain>
    </source>
</reference>
<name>A0A409WF97_9AGAR</name>
<sequence length="235" mass="25481">MPDPFSQAATAFSEQVSAAALFFSGNNKALRLEAPDIALEFTDKAYIGTDPEGVLYFNGINDFAMTDGSGKAIIHSYTITSKKVNGTAYAIIGFHQGSDSKHLDSEPYAKFVSKDPNGVVLAAGMNNYSATGKWAPLVIASAAAVVEKHSTNSKVTITAPAIRKTGHWDSKGVLDHKTFTVKGNLFFKDIKTIGNGLFANYNNDRIVFYASDWNSTDFTAFVRPFTSFDFLLKSC</sequence>